<dbReference type="OMA" id="TCSDMTF"/>
<reference evidence="3" key="2">
    <citation type="journal article" date="2009" name="Fungal Genet. Biol.">
        <title>The 2008 update of the Aspergillus nidulans genome annotation: a community effort.</title>
        <authorList>
            <person name="Wortman J.R."/>
            <person name="Gilsenan J.M."/>
            <person name="Joardar V."/>
            <person name="Deegan J."/>
            <person name="Clutterbuck J."/>
            <person name="Andersen M.R."/>
            <person name="Archer D."/>
            <person name="Bencina M."/>
            <person name="Braus G."/>
            <person name="Coutinho P."/>
            <person name="von Dohren H."/>
            <person name="Doonan J."/>
            <person name="Driessen A.J."/>
            <person name="Durek P."/>
            <person name="Espeso E."/>
            <person name="Fekete E."/>
            <person name="Flipphi M."/>
            <person name="Estrada C.G."/>
            <person name="Geysens S."/>
            <person name="Goldman G."/>
            <person name="de Groot P.W."/>
            <person name="Hansen K."/>
            <person name="Harris S.D."/>
            <person name="Heinekamp T."/>
            <person name="Helmstaedt K."/>
            <person name="Henrissat B."/>
            <person name="Hofmann G."/>
            <person name="Homan T."/>
            <person name="Horio T."/>
            <person name="Horiuchi H."/>
            <person name="James S."/>
            <person name="Jones M."/>
            <person name="Karaffa L."/>
            <person name="Karanyi Z."/>
            <person name="Kato M."/>
            <person name="Keller N."/>
            <person name="Kelly D.E."/>
            <person name="Kiel J.A."/>
            <person name="Kim J.M."/>
            <person name="van der Klei I.J."/>
            <person name="Klis F.M."/>
            <person name="Kovalchuk A."/>
            <person name="Krasevec N."/>
            <person name="Kubicek C.P."/>
            <person name="Liu B."/>
            <person name="Maccabe A."/>
            <person name="Meyer V."/>
            <person name="Mirabito P."/>
            <person name="Miskei M."/>
            <person name="Mos M."/>
            <person name="Mullins J."/>
            <person name="Nelson D.R."/>
            <person name="Nielsen J."/>
            <person name="Oakley B.R."/>
            <person name="Osmani S.A."/>
            <person name="Pakula T."/>
            <person name="Paszewski A."/>
            <person name="Paulsen I."/>
            <person name="Pilsyk S."/>
            <person name="Pocsi I."/>
            <person name="Punt P.J."/>
            <person name="Ram A.F."/>
            <person name="Ren Q."/>
            <person name="Robellet X."/>
            <person name="Robson G."/>
            <person name="Seiboth B."/>
            <person name="van Solingen P."/>
            <person name="Specht T."/>
            <person name="Sun J."/>
            <person name="Taheri-Talesh N."/>
            <person name="Takeshita N."/>
            <person name="Ussery D."/>
            <person name="vanKuyk P.A."/>
            <person name="Visser H."/>
            <person name="van de Vondervoort P.J."/>
            <person name="de Vries R.P."/>
            <person name="Walton J."/>
            <person name="Xiang X."/>
            <person name="Xiong Y."/>
            <person name="Zeng A.P."/>
            <person name="Brandt B.W."/>
            <person name="Cornell M.J."/>
            <person name="van den Hondel C.A."/>
            <person name="Visser J."/>
            <person name="Oliver S.G."/>
            <person name="Turner G."/>
        </authorList>
    </citation>
    <scope>GENOME REANNOTATION</scope>
    <source>
        <strain evidence="3">FGSC A4 / ATCC 38163 / CBS 112.46 / NRRL 194 / M139</strain>
    </source>
</reference>
<name>Q5BB52_EMENI</name>
<dbReference type="EMBL" id="BN001307">
    <property type="protein sequence ID" value="CBF86424.1"/>
    <property type="molecule type" value="Genomic_DNA"/>
</dbReference>
<reference evidence="3" key="1">
    <citation type="journal article" date="2005" name="Nature">
        <title>Sequencing of Aspergillus nidulans and comparative analysis with A. fumigatus and A. oryzae.</title>
        <authorList>
            <person name="Galagan J.E."/>
            <person name="Calvo S.E."/>
            <person name="Cuomo C."/>
            <person name="Ma L.J."/>
            <person name="Wortman J.R."/>
            <person name="Batzoglou S."/>
            <person name="Lee S.I."/>
            <person name="Basturkmen M."/>
            <person name="Spevak C.C."/>
            <person name="Clutterbuck J."/>
            <person name="Kapitonov V."/>
            <person name="Jurka J."/>
            <person name="Scazzocchio C."/>
            <person name="Farman M."/>
            <person name="Butler J."/>
            <person name="Purcell S."/>
            <person name="Harris S."/>
            <person name="Braus G.H."/>
            <person name="Draht O."/>
            <person name="Busch S."/>
            <person name="D'Enfert C."/>
            <person name="Bouchier C."/>
            <person name="Goldman G.H."/>
            <person name="Bell-Pedersen D."/>
            <person name="Griffiths-Jones S."/>
            <person name="Doonan J.H."/>
            <person name="Yu J."/>
            <person name="Vienken K."/>
            <person name="Pain A."/>
            <person name="Freitag M."/>
            <person name="Selker E.U."/>
            <person name="Archer D.B."/>
            <person name="Penalva M.A."/>
            <person name="Oakley B.R."/>
            <person name="Momany M."/>
            <person name="Tanaka T."/>
            <person name="Kumagai T."/>
            <person name="Asai K."/>
            <person name="Machida M."/>
            <person name="Nierman W.C."/>
            <person name="Denning D.W."/>
            <person name="Caddick M."/>
            <person name="Hynes M."/>
            <person name="Paoletti M."/>
            <person name="Fischer R."/>
            <person name="Miller B."/>
            <person name="Dyer P."/>
            <person name="Sachs M.S."/>
            <person name="Osmani S.A."/>
            <person name="Birren B.W."/>
        </authorList>
    </citation>
    <scope>NUCLEOTIDE SEQUENCE [LARGE SCALE GENOMIC DNA]</scope>
    <source>
        <strain evidence="3">FGSC A4 / ATCC 38163 / CBS 112.46 / NRRL 194 / M139</strain>
    </source>
</reference>
<accession>C8VMR9</accession>
<dbReference type="eggNOG" id="ENOG502RPQE">
    <property type="taxonomic scope" value="Eukaryota"/>
</dbReference>
<evidence type="ECO:0000313" key="2">
    <source>
        <dbReference type="EMBL" id="CBF86424.1"/>
    </source>
</evidence>
<keyword evidence="3" id="KW-1185">Reference proteome</keyword>
<feature type="region of interest" description="Disordered" evidence="1">
    <location>
        <begin position="338"/>
        <end position="388"/>
    </location>
</feature>
<feature type="compositionally biased region" description="Polar residues" evidence="1">
    <location>
        <begin position="342"/>
        <end position="359"/>
    </location>
</feature>
<dbReference type="InParanoid" id="Q5BB52"/>
<sequence>MDVLLSRTAPKRRASLSLIFGSQKPTFAAALDEKPTRYYDFVDTPSPPKRPSPFISRQEISPELESKIRFSCSLLAYQIEQGIPSLANNQGDRDAAQDEQGESITTEAQLALKAPISNPRPKTASATGYDSGVGLTQQPSIQTMRVQHSQSGDASDTGDTRDISIFSNPRTSTSCSNTSTEPSYPQSSTQSPRTNEPKSTTGAMITGYRQPKWTRTTKAFLSESPSSPIPSGSAPGKEDIEDTKLFLNPTSTITNLSSETLTLSSHPSPSLGLTRVSAATQHQKPTFTSYAHANSNLRKSRSIIIDTAGIAHLLTPDEEAQRNKALQHAVLSKMTPGIMRYNPTQEPSRQQNKQRSTSDGYICKTHHGNEGNSPSQKSRSGSRVGVSWTGIKAALHPSRWKGTDTGSRRLKNQVPLVKNLSRLFGKGSE</sequence>
<dbReference type="HOGENOM" id="CLU_639393_0_0_1"/>
<dbReference type="OrthoDB" id="4188313at2759"/>
<dbReference type="GeneID" id="2874620"/>
<dbReference type="AlphaFoldDB" id="Q5BB52"/>
<accession>Q5BB52</accession>
<protein>
    <submittedName>
        <fullName evidence="2">Uncharacterized protein</fullName>
    </submittedName>
</protein>
<dbReference type="KEGG" id="ani:ANIA_02228"/>
<proteinExistence type="predicted"/>
<feature type="compositionally biased region" description="Polar residues" evidence="1">
    <location>
        <begin position="370"/>
        <end position="381"/>
    </location>
</feature>
<dbReference type="Proteomes" id="UP000000560">
    <property type="component" value="Chromosome VII"/>
</dbReference>
<feature type="compositionally biased region" description="Polar residues" evidence="1">
    <location>
        <begin position="165"/>
        <end position="203"/>
    </location>
</feature>
<feature type="region of interest" description="Disordered" evidence="1">
    <location>
        <begin position="112"/>
        <end position="203"/>
    </location>
</feature>
<gene>
    <name evidence="2" type="ORF">ANIA_02228</name>
</gene>
<evidence type="ECO:0000256" key="1">
    <source>
        <dbReference type="SAM" id="MobiDB-lite"/>
    </source>
</evidence>
<evidence type="ECO:0000313" key="3">
    <source>
        <dbReference type="Proteomes" id="UP000000560"/>
    </source>
</evidence>
<organism evidence="2 3">
    <name type="scientific">Emericella nidulans (strain FGSC A4 / ATCC 38163 / CBS 112.46 / NRRL 194 / M139)</name>
    <name type="common">Aspergillus nidulans</name>
    <dbReference type="NCBI Taxonomy" id="227321"/>
    <lineage>
        <taxon>Eukaryota</taxon>
        <taxon>Fungi</taxon>
        <taxon>Dikarya</taxon>
        <taxon>Ascomycota</taxon>
        <taxon>Pezizomycotina</taxon>
        <taxon>Eurotiomycetes</taxon>
        <taxon>Eurotiomycetidae</taxon>
        <taxon>Eurotiales</taxon>
        <taxon>Aspergillaceae</taxon>
        <taxon>Aspergillus</taxon>
        <taxon>Aspergillus subgen. Nidulantes</taxon>
    </lineage>
</organism>
<feature type="compositionally biased region" description="Polar residues" evidence="1">
    <location>
        <begin position="124"/>
        <end position="154"/>
    </location>
</feature>
<dbReference type="RefSeq" id="XP_659832.1">
    <property type="nucleotide sequence ID" value="XM_654740.1"/>
</dbReference>